<proteinExistence type="predicted"/>
<dbReference type="OrthoDB" id="9772485at2"/>
<dbReference type="Proteomes" id="UP000280668">
    <property type="component" value="Unassembled WGS sequence"/>
</dbReference>
<reference evidence="2 3" key="1">
    <citation type="submission" date="2018-11" db="EMBL/GenBank/DDBJ databases">
        <title>Sequencing the genomes of 1000 actinobacteria strains.</title>
        <authorList>
            <person name="Klenk H.-P."/>
        </authorList>
    </citation>
    <scope>NUCLEOTIDE SEQUENCE [LARGE SCALE GENOMIC DNA]</scope>
    <source>
        <strain evidence="2 3">DSM 11294</strain>
    </source>
</reference>
<gene>
    <name evidence="2" type="ORF">EDD31_1720</name>
</gene>
<keyword evidence="3" id="KW-1185">Reference proteome</keyword>
<dbReference type="InterPro" id="IPR007345">
    <property type="entry name" value="Polysacch_pyruvyl_Trfase"/>
</dbReference>
<feature type="domain" description="Polysaccharide pyruvyl transferase" evidence="1">
    <location>
        <begin position="14"/>
        <end position="278"/>
    </location>
</feature>
<dbReference type="EMBL" id="RKHK01000001">
    <property type="protein sequence ID" value="ROR73343.1"/>
    <property type="molecule type" value="Genomic_DNA"/>
</dbReference>
<dbReference type="Pfam" id="PF04230">
    <property type="entry name" value="PS_pyruv_trans"/>
    <property type="match status" value="1"/>
</dbReference>
<sequence length="352" mass="38560">MREVFASAMGQYDNLGDTVLRRPYLRTLRELGPLNVFVGNRPDDYLSALGIESTDVLFRDSAQWRRAISRSITRQGAVYAFNAGEIETTRPYAMHYLRVAPLLAVNRLRGGRALHVGLGIRRPTRWVPAIRGTLRLCDVVSWRDHESQMTMRTGGVAPDWGFAEGADDATLLDRAAAGGQRSIVVAPRHNGARFADDWCERFAAVARELDLEIVVAAQTVRDNAAAEVLARKWSAETVLWESPHHAAHEFRLREAYSQAAVVVSERLHALVLGATEGATPVAVADAPRAKAVRTIRSAGLAEFVVSSTVTASIDPDVLGRASSSAHETATQVISARRGIETLKERVRRAVAH</sequence>
<organism evidence="2 3">
    <name type="scientific">Bogoriella caseilytica</name>
    <dbReference type="NCBI Taxonomy" id="56055"/>
    <lineage>
        <taxon>Bacteria</taxon>
        <taxon>Bacillati</taxon>
        <taxon>Actinomycetota</taxon>
        <taxon>Actinomycetes</taxon>
        <taxon>Micrococcales</taxon>
        <taxon>Bogoriellaceae</taxon>
        <taxon>Bogoriella</taxon>
    </lineage>
</organism>
<protein>
    <submittedName>
        <fullName evidence="2">Polysaccharide pyruvyl transferase</fullName>
    </submittedName>
</protein>
<comment type="caution">
    <text evidence="2">The sequence shown here is derived from an EMBL/GenBank/DDBJ whole genome shotgun (WGS) entry which is preliminary data.</text>
</comment>
<dbReference type="AlphaFoldDB" id="A0A3N2BDL2"/>
<accession>A0A3N2BDL2</accession>
<dbReference type="GO" id="GO:0016740">
    <property type="term" value="F:transferase activity"/>
    <property type="evidence" value="ECO:0007669"/>
    <property type="project" value="UniProtKB-KW"/>
</dbReference>
<evidence type="ECO:0000313" key="3">
    <source>
        <dbReference type="Proteomes" id="UP000280668"/>
    </source>
</evidence>
<evidence type="ECO:0000259" key="1">
    <source>
        <dbReference type="Pfam" id="PF04230"/>
    </source>
</evidence>
<name>A0A3N2BDL2_9MICO</name>
<keyword evidence="2" id="KW-0808">Transferase</keyword>
<evidence type="ECO:0000313" key="2">
    <source>
        <dbReference type="EMBL" id="ROR73343.1"/>
    </source>
</evidence>
<dbReference type="RefSeq" id="WP_123303776.1">
    <property type="nucleotide sequence ID" value="NZ_RKHK01000001.1"/>
</dbReference>